<evidence type="ECO:0000313" key="1">
    <source>
        <dbReference type="EMBL" id="KAK9803024.1"/>
    </source>
</evidence>
<keyword evidence="2" id="KW-1185">Reference proteome</keyword>
<protein>
    <submittedName>
        <fullName evidence="1">Uncharacterized protein</fullName>
    </submittedName>
</protein>
<evidence type="ECO:0000313" key="2">
    <source>
        <dbReference type="Proteomes" id="UP001489004"/>
    </source>
</evidence>
<reference evidence="1 2" key="1">
    <citation type="journal article" date="2024" name="Nat. Commun.">
        <title>Phylogenomics reveals the evolutionary origins of lichenization in chlorophyte algae.</title>
        <authorList>
            <person name="Puginier C."/>
            <person name="Libourel C."/>
            <person name="Otte J."/>
            <person name="Skaloud P."/>
            <person name="Haon M."/>
            <person name="Grisel S."/>
            <person name="Petersen M."/>
            <person name="Berrin J.G."/>
            <person name="Delaux P.M."/>
            <person name="Dal Grande F."/>
            <person name="Keller J."/>
        </authorList>
    </citation>
    <scope>NUCLEOTIDE SEQUENCE [LARGE SCALE GENOMIC DNA]</scope>
    <source>
        <strain evidence="1 2">SAG 2043</strain>
    </source>
</reference>
<dbReference type="Proteomes" id="UP001489004">
    <property type="component" value="Unassembled WGS sequence"/>
</dbReference>
<sequence>MAAAYVLWSVDTYAKHTGILAVFDSFADAELAALREDLRMRTAPRRALQASTSKAQCCQVYGGVLGVSGVFKVHQVSMTALISVFLGDSSDQHPASPFDANTSAAVVLKELQKTEVGTLKKETGVTVTEESGSLPAGAYRFYRAQSGASNTQWDIAGLCDDLSLFAKACQVPEVQEQILELRPASTICLRNADTGYYRQEMWNALITQ</sequence>
<proteinExistence type="predicted"/>
<accession>A0AAW1P4E1</accession>
<comment type="caution">
    <text evidence="1">The sequence shown here is derived from an EMBL/GenBank/DDBJ whole genome shotgun (WGS) entry which is preliminary data.</text>
</comment>
<organism evidence="1 2">
    <name type="scientific">[Myrmecia] bisecta</name>
    <dbReference type="NCBI Taxonomy" id="41462"/>
    <lineage>
        <taxon>Eukaryota</taxon>
        <taxon>Viridiplantae</taxon>
        <taxon>Chlorophyta</taxon>
        <taxon>core chlorophytes</taxon>
        <taxon>Trebouxiophyceae</taxon>
        <taxon>Trebouxiales</taxon>
        <taxon>Trebouxiaceae</taxon>
        <taxon>Myrmecia</taxon>
    </lineage>
</organism>
<dbReference type="AlphaFoldDB" id="A0AAW1P4E1"/>
<name>A0AAW1P4E1_9CHLO</name>
<gene>
    <name evidence="1" type="ORF">WJX72_005063</name>
</gene>
<dbReference type="EMBL" id="JALJOR010000025">
    <property type="protein sequence ID" value="KAK9803024.1"/>
    <property type="molecule type" value="Genomic_DNA"/>
</dbReference>